<proteinExistence type="predicted"/>
<dbReference type="PROSITE" id="PS50157">
    <property type="entry name" value="ZINC_FINGER_C2H2_2"/>
    <property type="match status" value="1"/>
</dbReference>
<dbReference type="PROSITE" id="PS00028">
    <property type="entry name" value="ZINC_FINGER_C2H2_1"/>
    <property type="match status" value="1"/>
</dbReference>
<accession>A0AAN7CMX1</accession>
<gene>
    <name evidence="4" type="ORF">C7999DRAFT_16762</name>
</gene>
<evidence type="ECO:0000259" key="3">
    <source>
        <dbReference type="PROSITE" id="PS50157"/>
    </source>
</evidence>
<evidence type="ECO:0000256" key="2">
    <source>
        <dbReference type="SAM" id="MobiDB-lite"/>
    </source>
</evidence>
<dbReference type="EMBL" id="MU857715">
    <property type="protein sequence ID" value="KAK4245025.1"/>
    <property type="molecule type" value="Genomic_DNA"/>
</dbReference>
<dbReference type="GO" id="GO:0008270">
    <property type="term" value="F:zinc ion binding"/>
    <property type="evidence" value="ECO:0007669"/>
    <property type="project" value="UniProtKB-KW"/>
</dbReference>
<dbReference type="AlphaFoldDB" id="A0AAN7CMX1"/>
<protein>
    <recommendedName>
        <fullName evidence="3">C2H2-type domain-containing protein</fullName>
    </recommendedName>
</protein>
<evidence type="ECO:0000313" key="5">
    <source>
        <dbReference type="Proteomes" id="UP001303647"/>
    </source>
</evidence>
<keyword evidence="1" id="KW-0479">Metal-binding</keyword>
<dbReference type="Gene3D" id="3.30.160.60">
    <property type="entry name" value="Classic Zinc Finger"/>
    <property type="match status" value="1"/>
</dbReference>
<dbReference type="Proteomes" id="UP001303647">
    <property type="component" value="Unassembled WGS sequence"/>
</dbReference>
<keyword evidence="1" id="KW-0862">Zinc</keyword>
<reference evidence="4" key="1">
    <citation type="journal article" date="2023" name="Mol. Phylogenet. Evol.">
        <title>Genome-scale phylogeny and comparative genomics of the fungal order Sordariales.</title>
        <authorList>
            <person name="Hensen N."/>
            <person name="Bonometti L."/>
            <person name="Westerberg I."/>
            <person name="Brannstrom I.O."/>
            <person name="Guillou S."/>
            <person name="Cros-Aarteil S."/>
            <person name="Calhoun S."/>
            <person name="Haridas S."/>
            <person name="Kuo A."/>
            <person name="Mondo S."/>
            <person name="Pangilinan J."/>
            <person name="Riley R."/>
            <person name="LaButti K."/>
            <person name="Andreopoulos B."/>
            <person name="Lipzen A."/>
            <person name="Chen C."/>
            <person name="Yan M."/>
            <person name="Daum C."/>
            <person name="Ng V."/>
            <person name="Clum A."/>
            <person name="Steindorff A."/>
            <person name="Ohm R.A."/>
            <person name="Martin F."/>
            <person name="Silar P."/>
            <person name="Natvig D.O."/>
            <person name="Lalanne C."/>
            <person name="Gautier V."/>
            <person name="Ament-Velasquez S.L."/>
            <person name="Kruys A."/>
            <person name="Hutchinson M.I."/>
            <person name="Powell A.J."/>
            <person name="Barry K."/>
            <person name="Miller A.N."/>
            <person name="Grigoriev I.V."/>
            <person name="Debuchy R."/>
            <person name="Gladieux P."/>
            <person name="Hiltunen Thoren M."/>
            <person name="Johannesson H."/>
        </authorList>
    </citation>
    <scope>NUCLEOTIDE SEQUENCE</scope>
    <source>
        <strain evidence="4">CBS 359.72</strain>
    </source>
</reference>
<comment type="caution">
    <text evidence="4">The sequence shown here is derived from an EMBL/GenBank/DDBJ whole genome shotgun (WGS) entry which is preliminary data.</text>
</comment>
<reference evidence="4" key="2">
    <citation type="submission" date="2023-05" db="EMBL/GenBank/DDBJ databases">
        <authorList>
            <consortium name="Lawrence Berkeley National Laboratory"/>
            <person name="Steindorff A."/>
            <person name="Hensen N."/>
            <person name="Bonometti L."/>
            <person name="Westerberg I."/>
            <person name="Brannstrom I.O."/>
            <person name="Guillou S."/>
            <person name="Cros-Aarteil S."/>
            <person name="Calhoun S."/>
            <person name="Haridas S."/>
            <person name="Kuo A."/>
            <person name="Mondo S."/>
            <person name="Pangilinan J."/>
            <person name="Riley R."/>
            <person name="Labutti K."/>
            <person name="Andreopoulos B."/>
            <person name="Lipzen A."/>
            <person name="Chen C."/>
            <person name="Yanf M."/>
            <person name="Daum C."/>
            <person name="Ng V."/>
            <person name="Clum A."/>
            <person name="Ohm R."/>
            <person name="Martin F."/>
            <person name="Silar P."/>
            <person name="Natvig D."/>
            <person name="Lalanne C."/>
            <person name="Gautier V."/>
            <person name="Ament-Velasquez S.L."/>
            <person name="Kruys A."/>
            <person name="Hutchinson M.I."/>
            <person name="Powell A.J."/>
            <person name="Barry K."/>
            <person name="Miller A.N."/>
            <person name="Grigoriev I.V."/>
            <person name="Debuchy R."/>
            <person name="Gladieux P."/>
            <person name="Thoren M.H."/>
            <person name="Johannesson H."/>
        </authorList>
    </citation>
    <scope>NUCLEOTIDE SEQUENCE</scope>
    <source>
        <strain evidence="4">CBS 359.72</strain>
    </source>
</reference>
<dbReference type="SMART" id="SM00355">
    <property type="entry name" value="ZnF_C2H2"/>
    <property type="match status" value="4"/>
</dbReference>
<evidence type="ECO:0000313" key="4">
    <source>
        <dbReference type="EMBL" id="KAK4245025.1"/>
    </source>
</evidence>
<name>A0AAN7CMX1_9PEZI</name>
<organism evidence="4 5">
    <name type="scientific">Corynascus novoguineensis</name>
    <dbReference type="NCBI Taxonomy" id="1126955"/>
    <lineage>
        <taxon>Eukaryota</taxon>
        <taxon>Fungi</taxon>
        <taxon>Dikarya</taxon>
        <taxon>Ascomycota</taxon>
        <taxon>Pezizomycotina</taxon>
        <taxon>Sordariomycetes</taxon>
        <taxon>Sordariomycetidae</taxon>
        <taxon>Sordariales</taxon>
        <taxon>Chaetomiaceae</taxon>
        <taxon>Corynascus</taxon>
    </lineage>
</organism>
<evidence type="ECO:0000256" key="1">
    <source>
        <dbReference type="PROSITE-ProRule" id="PRU00042"/>
    </source>
</evidence>
<sequence>MANDEKVFQRNYLPQHIRKEIMPIIFGPEAVGTNEQLHKMLRQATMNRDQNAPLYPTIEDVESFEKRCDMQELKQKYIASRDDKGSDHLETKRALSEYLKRRKLLIDLKVQEIREEYFTEADRRRALGQSTSDILTPTAKLYKPQTQTTAVDRLATNIGRFLREKDLGGQRRPQVFSQLLLAYLAKRGTEIETIMDSLEGKKPQDTTQQQPEQFTCLLCLARFPFRGNLTRHNQNVHYKKGAFDRPFPCPQCDRLGKEKYMVEGVEHWSNHVERCHGILYAPCLPSRSCQRWPAEPKPAKKRDARCLICENMFYPGISLSRHFNKEHGSLFKKAFTCHECRREDGTEVLIESRAAWMVHVAEVHARDGQSGVDISERTVPQKRKRAGCEEKVLGTEKHPKLN</sequence>
<feature type="region of interest" description="Disordered" evidence="2">
    <location>
        <begin position="367"/>
        <end position="402"/>
    </location>
</feature>
<dbReference type="InterPro" id="IPR013087">
    <property type="entry name" value="Znf_C2H2_type"/>
</dbReference>
<feature type="domain" description="C2H2-type" evidence="3">
    <location>
        <begin position="214"/>
        <end position="242"/>
    </location>
</feature>
<feature type="compositionally biased region" description="Basic and acidic residues" evidence="2">
    <location>
        <begin position="386"/>
        <end position="402"/>
    </location>
</feature>
<keyword evidence="1" id="KW-0863">Zinc-finger</keyword>
<keyword evidence="5" id="KW-1185">Reference proteome</keyword>